<dbReference type="Proteomes" id="UP001319121">
    <property type="component" value="Chromosome"/>
</dbReference>
<dbReference type="Pfam" id="PF16732">
    <property type="entry name" value="ComP_DUS"/>
    <property type="match status" value="1"/>
</dbReference>
<name>A0AAN1VYP1_9PROT</name>
<dbReference type="SUPFAM" id="SSF54523">
    <property type="entry name" value="Pili subunits"/>
    <property type="match status" value="1"/>
</dbReference>
<protein>
    <recommendedName>
        <fullName evidence="3">Pilus assembly protein PilE</fullName>
    </recommendedName>
</protein>
<dbReference type="Gene3D" id="3.30.700.10">
    <property type="entry name" value="Glycoprotein, Type 4 Pilin"/>
    <property type="match status" value="1"/>
</dbReference>
<accession>A0AAN1VYP1</accession>
<dbReference type="InterPro" id="IPR045584">
    <property type="entry name" value="Pilin-like"/>
</dbReference>
<evidence type="ECO:0000313" key="2">
    <source>
        <dbReference type="Proteomes" id="UP001319121"/>
    </source>
</evidence>
<dbReference type="EMBL" id="AP019536">
    <property type="protein sequence ID" value="BBI98328.1"/>
    <property type="molecule type" value="Genomic_DNA"/>
</dbReference>
<gene>
    <name evidence="1" type="ORF">FGKAn22_00210</name>
</gene>
<proteinExistence type="predicted"/>
<reference evidence="1 2" key="1">
    <citation type="submission" date="2019-03" db="EMBL/GenBank/DDBJ databases">
        <title>Complete genome sequence of Ferrigenium kumadai strain An22, a microaerophilic iron-oxidizing bacterium isolated from a paddy field soil.</title>
        <authorList>
            <person name="Watanabe T."/>
            <person name="Asakawa S."/>
        </authorList>
    </citation>
    <scope>NUCLEOTIDE SEQUENCE [LARGE SCALE GENOMIC DNA]</scope>
    <source>
        <strain evidence="1 2">An22</strain>
    </source>
</reference>
<dbReference type="KEGG" id="fku:FGKAn22_00210"/>
<evidence type="ECO:0000313" key="1">
    <source>
        <dbReference type="EMBL" id="BBI98328.1"/>
    </source>
</evidence>
<keyword evidence="2" id="KW-1185">Reference proteome</keyword>
<dbReference type="GO" id="GO:0043683">
    <property type="term" value="P:type IV pilus assembly"/>
    <property type="evidence" value="ECO:0007669"/>
    <property type="project" value="InterPro"/>
</dbReference>
<dbReference type="InterPro" id="IPR031982">
    <property type="entry name" value="PilE-like"/>
</dbReference>
<sequence>MIVVVIAGVLAAIALPSYKNHVVRGSRAAAQTELLELASLQERIYLNSNAYTANVATAYNGNATTGGLGKSGAKTSDGKYDITLTGVGQTYTLSAKPVAGKTQEGDGCLTIQENGLRLWHQNNDTCAAAAPSAWK</sequence>
<dbReference type="AlphaFoldDB" id="A0AAN1VYP1"/>
<organism evidence="1 2">
    <name type="scientific">Ferrigenium kumadai</name>
    <dbReference type="NCBI Taxonomy" id="1682490"/>
    <lineage>
        <taxon>Bacteria</taxon>
        <taxon>Pseudomonadati</taxon>
        <taxon>Pseudomonadota</taxon>
        <taxon>Betaproteobacteria</taxon>
        <taxon>Nitrosomonadales</taxon>
        <taxon>Gallionellaceae</taxon>
        <taxon>Ferrigenium</taxon>
    </lineage>
</organism>
<evidence type="ECO:0008006" key="3">
    <source>
        <dbReference type="Google" id="ProtNLM"/>
    </source>
</evidence>